<sequence>MASKKPHGAGHLGDSKHHDPSKVHPGAADKPKGHGHGSSSSSSSSSDSDSGGKHGSTPGKTKTPKMKKPKDGKKSEHKPH</sequence>
<dbReference type="AlphaFoldDB" id="A0A1S3WQI8"/>
<reference evidence="3" key="2">
    <citation type="submission" date="2025-08" db="UniProtKB">
        <authorList>
            <consortium name="RefSeq"/>
        </authorList>
    </citation>
    <scope>IDENTIFICATION</scope>
</reference>
<dbReference type="Pfam" id="PF15761">
    <property type="entry name" value="IMUP"/>
    <property type="match status" value="1"/>
</dbReference>
<dbReference type="GO" id="GO:0005634">
    <property type="term" value="C:nucleus"/>
    <property type="evidence" value="ECO:0007669"/>
    <property type="project" value="InterPro"/>
</dbReference>
<evidence type="ECO:0000256" key="1">
    <source>
        <dbReference type="SAM" id="MobiDB-lite"/>
    </source>
</evidence>
<proteinExistence type="predicted"/>
<dbReference type="InParanoid" id="A0A1S3WQI8"/>
<evidence type="ECO:0000313" key="3">
    <source>
        <dbReference type="RefSeq" id="XP_016048605.1"/>
    </source>
</evidence>
<feature type="compositionally biased region" description="Basic residues" evidence="1">
    <location>
        <begin position="62"/>
        <end position="80"/>
    </location>
</feature>
<dbReference type="InterPro" id="IPR026621">
    <property type="entry name" value="IMUP"/>
</dbReference>
<dbReference type="RefSeq" id="XP_016048605.1">
    <property type="nucleotide sequence ID" value="XM_016193119.2"/>
</dbReference>
<feature type="region of interest" description="Disordered" evidence="1">
    <location>
        <begin position="1"/>
        <end position="80"/>
    </location>
</feature>
<gene>
    <name evidence="3" type="primary">C2H19orf33</name>
</gene>
<feature type="compositionally biased region" description="Basic and acidic residues" evidence="1">
    <location>
        <begin position="13"/>
        <end position="32"/>
    </location>
</feature>
<dbReference type="Proteomes" id="UP001652624">
    <property type="component" value="Chromosome 2"/>
</dbReference>
<feature type="compositionally biased region" description="Low complexity" evidence="1">
    <location>
        <begin position="37"/>
        <end position="61"/>
    </location>
</feature>
<protein>
    <submittedName>
        <fullName evidence="3">Immortalization up-regulated protein</fullName>
    </submittedName>
</protein>
<evidence type="ECO:0000313" key="2">
    <source>
        <dbReference type="Proteomes" id="UP001652624"/>
    </source>
</evidence>
<accession>A0A1S3WQI8</accession>
<name>A0A1S3WQI8_ERIEU</name>
<reference evidence="2" key="1">
    <citation type="submission" date="2025-05" db="UniProtKB">
        <authorList>
            <consortium name="RefSeq"/>
        </authorList>
    </citation>
    <scope>NUCLEOTIDE SEQUENCE [LARGE SCALE GENOMIC DNA]</scope>
</reference>
<keyword evidence="2" id="KW-1185">Reference proteome</keyword>
<organism evidence="2 3">
    <name type="scientific">Erinaceus europaeus</name>
    <name type="common">Western European hedgehog</name>
    <dbReference type="NCBI Taxonomy" id="9365"/>
    <lineage>
        <taxon>Eukaryota</taxon>
        <taxon>Metazoa</taxon>
        <taxon>Chordata</taxon>
        <taxon>Craniata</taxon>
        <taxon>Vertebrata</taxon>
        <taxon>Euteleostomi</taxon>
        <taxon>Mammalia</taxon>
        <taxon>Eutheria</taxon>
        <taxon>Laurasiatheria</taxon>
        <taxon>Eulipotyphla</taxon>
        <taxon>Erinaceidae</taxon>
        <taxon>Erinaceinae</taxon>
        <taxon>Erinaceus</taxon>
    </lineage>
</organism>